<dbReference type="STRING" id="1423801.FD50_GL001252"/>
<evidence type="ECO:0000259" key="12">
    <source>
        <dbReference type="Pfam" id="PF02687"/>
    </source>
</evidence>
<evidence type="ECO:0000256" key="7">
    <source>
        <dbReference type="ARBA" id="ARBA00022692"/>
    </source>
</evidence>
<keyword evidence="6" id="KW-1003">Cell membrane</keyword>
<dbReference type="Pfam" id="PF02687">
    <property type="entry name" value="FtsX"/>
    <property type="match status" value="1"/>
</dbReference>
<dbReference type="AlphaFoldDB" id="A0A0R1UWZ7"/>
<keyword evidence="5" id="KW-0813">Transport</keyword>
<keyword evidence="15" id="KW-1185">Reference proteome</keyword>
<evidence type="ECO:0000256" key="8">
    <source>
        <dbReference type="ARBA" id="ARBA00022989"/>
    </source>
</evidence>
<evidence type="ECO:0000256" key="10">
    <source>
        <dbReference type="ARBA" id="ARBA00024973"/>
    </source>
</evidence>
<dbReference type="GO" id="GO:0005886">
    <property type="term" value="C:plasma membrane"/>
    <property type="evidence" value="ECO:0007669"/>
    <property type="project" value="UniProtKB-SubCell"/>
</dbReference>
<accession>A0A0R1UWZ7</accession>
<dbReference type="Proteomes" id="UP000051166">
    <property type="component" value="Unassembled WGS sequence"/>
</dbReference>
<feature type="domain" description="ABC3 transporter permease C-terminal" evidence="12">
    <location>
        <begin position="237"/>
        <end position="348"/>
    </location>
</feature>
<evidence type="ECO:0000256" key="3">
    <source>
        <dbReference type="ARBA" id="ARBA00011131"/>
    </source>
</evidence>
<evidence type="ECO:0000256" key="11">
    <source>
        <dbReference type="SAM" id="Phobius"/>
    </source>
</evidence>
<evidence type="ECO:0000256" key="1">
    <source>
        <dbReference type="ARBA" id="ARBA00004651"/>
    </source>
</evidence>
<feature type="domain" description="MacB-like periplasmic core" evidence="13">
    <location>
        <begin position="34"/>
        <end position="198"/>
    </location>
</feature>
<keyword evidence="9 11" id="KW-0472">Membrane</keyword>
<dbReference type="InterPro" id="IPR051125">
    <property type="entry name" value="ABC-4/HrtB_transporter"/>
</dbReference>
<evidence type="ECO:0000256" key="5">
    <source>
        <dbReference type="ARBA" id="ARBA00022448"/>
    </source>
</evidence>
<evidence type="ECO:0000256" key="4">
    <source>
        <dbReference type="ARBA" id="ARBA00016962"/>
    </source>
</evidence>
<evidence type="ECO:0000256" key="2">
    <source>
        <dbReference type="ARBA" id="ARBA00008697"/>
    </source>
</evidence>
<evidence type="ECO:0000313" key="14">
    <source>
        <dbReference type="EMBL" id="KRL97687.1"/>
    </source>
</evidence>
<comment type="similarity">
    <text evidence="2">Belongs to the ABC-4 integral membrane protein family. HrtB subfamily.</text>
</comment>
<dbReference type="InterPro" id="IPR003838">
    <property type="entry name" value="ABC3_permease_C"/>
</dbReference>
<feature type="transmembrane region" description="Helical" evidence="11">
    <location>
        <begin position="287"/>
        <end position="309"/>
    </location>
</feature>
<proteinExistence type="inferred from homology"/>
<comment type="function">
    <text evidence="10">Part of the ABC transporter complex hrt involved in hemin import. Responsible for the translocation of the substrate across the membrane.</text>
</comment>
<dbReference type="PATRIC" id="fig|1423801.4.peg.1280"/>
<evidence type="ECO:0000256" key="6">
    <source>
        <dbReference type="ARBA" id="ARBA00022475"/>
    </source>
</evidence>
<organism evidence="14 15">
    <name type="scientific">Liquorilactobacillus satsumensis DSM 16230 = JCM 12392</name>
    <dbReference type="NCBI Taxonomy" id="1423801"/>
    <lineage>
        <taxon>Bacteria</taxon>
        <taxon>Bacillati</taxon>
        <taxon>Bacillota</taxon>
        <taxon>Bacilli</taxon>
        <taxon>Lactobacillales</taxon>
        <taxon>Lactobacillaceae</taxon>
        <taxon>Liquorilactobacillus</taxon>
    </lineage>
</organism>
<comment type="caution">
    <text evidence="14">The sequence shown here is derived from an EMBL/GenBank/DDBJ whole genome shotgun (WGS) entry which is preliminary data.</text>
</comment>
<dbReference type="Pfam" id="PF12704">
    <property type="entry name" value="MacB_PCD"/>
    <property type="match status" value="1"/>
</dbReference>
<evidence type="ECO:0000256" key="9">
    <source>
        <dbReference type="ARBA" id="ARBA00023136"/>
    </source>
</evidence>
<name>A0A0R1UWZ7_9LACO</name>
<dbReference type="InterPro" id="IPR025857">
    <property type="entry name" value="MacB_PCD"/>
</dbReference>
<gene>
    <name evidence="14" type="ORF">FD50_GL001252</name>
</gene>
<feature type="transmembrane region" description="Helical" evidence="11">
    <location>
        <begin position="321"/>
        <end position="340"/>
    </location>
</feature>
<feature type="transmembrane region" description="Helical" evidence="11">
    <location>
        <begin position="21"/>
        <end position="45"/>
    </location>
</feature>
<protein>
    <recommendedName>
        <fullName evidence="4">Putative hemin transport system permease protein HrtB</fullName>
    </recommendedName>
</protein>
<feature type="transmembrane region" description="Helical" evidence="11">
    <location>
        <begin position="237"/>
        <end position="259"/>
    </location>
</feature>
<sequence length="354" mass="39026">MCGGVSMFLAIREMKHDKVRYGLVISLIFLVSYLVFILTGLATGLSDLNKSAIEQWNAAEIVLDKDAQGRLPQSYLSAHDLRQIGKKGAQLAQFSTLVKSHNYKENAQLLAIKRQEFIYKKLPLQEGKKFGAARTVVVSAKFKQDGFKLGDSLTIPNSKVHLKIVGFITASSLNVAPVMYTSFETLKEVTKTRSINGVVFQHSGDKHLKLKDSRRYSIAQFIEQLPGYSAQQLTFNFMIGFLFVIILIVISIFLYILTLQKLPNFGVMKAQGIPTGFLIRNTLVQTLLMSILGVAVALGLAFVTALILPTQVPIKLDWNEIGIAGMGIIVMSLAGALIPIRQIIKVDPIQMIGG</sequence>
<evidence type="ECO:0000313" key="15">
    <source>
        <dbReference type="Proteomes" id="UP000051166"/>
    </source>
</evidence>
<dbReference type="EMBL" id="AZFQ01000050">
    <property type="protein sequence ID" value="KRL97687.1"/>
    <property type="molecule type" value="Genomic_DNA"/>
</dbReference>
<comment type="subcellular location">
    <subcellularLocation>
        <location evidence="1">Cell membrane</location>
        <topology evidence="1">Multi-pass membrane protein</topology>
    </subcellularLocation>
</comment>
<dbReference type="PANTHER" id="PTHR43738:SF1">
    <property type="entry name" value="HEMIN TRANSPORT SYSTEM PERMEASE PROTEIN HRTB-RELATED"/>
    <property type="match status" value="1"/>
</dbReference>
<comment type="subunit">
    <text evidence="3">The complex is composed of two ATP-binding proteins (HrtA), two transmembrane proteins (HrtB) and a solute-binding protein.</text>
</comment>
<reference evidence="14 15" key="1">
    <citation type="journal article" date="2015" name="Genome Announc.">
        <title>Expanding the biotechnology potential of lactobacilli through comparative genomics of 213 strains and associated genera.</title>
        <authorList>
            <person name="Sun Z."/>
            <person name="Harris H.M."/>
            <person name="McCann A."/>
            <person name="Guo C."/>
            <person name="Argimon S."/>
            <person name="Zhang W."/>
            <person name="Yang X."/>
            <person name="Jeffery I.B."/>
            <person name="Cooney J.C."/>
            <person name="Kagawa T.F."/>
            <person name="Liu W."/>
            <person name="Song Y."/>
            <person name="Salvetti E."/>
            <person name="Wrobel A."/>
            <person name="Rasinkangas P."/>
            <person name="Parkhill J."/>
            <person name="Rea M.C."/>
            <person name="O'Sullivan O."/>
            <person name="Ritari J."/>
            <person name="Douillard F.P."/>
            <person name="Paul Ross R."/>
            <person name="Yang R."/>
            <person name="Briner A.E."/>
            <person name="Felis G.E."/>
            <person name="de Vos W.M."/>
            <person name="Barrangou R."/>
            <person name="Klaenhammer T.R."/>
            <person name="Caufield P.W."/>
            <person name="Cui Y."/>
            <person name="Zhang H."/>
            <person name="O'Toole P.W."/>
        </authorList>
    </citation>
    <scope>NUCLEOTIDE SEQUENCE [LARGE SCALE GENOMIC DNA]</scope>
    <source>
        <strain evidence="14 15">DSM 16230</strain>
    </source>
</reference>
<keyword evidence="7 11" id="KW-0812">Transmembrane</keyword>
<evidence type="ECO:0000259" key="13">
    <source>
        <dbReference type="Pfam" id="PF12704"/>
    </source>
</evidence>
<dbReference type="PANTHER" id="PTHR43738">
    <property type="entry name" value="ABC TRANSPORTER, MEMBRANE PROTEIN"/>
    <property type="match status" value="1"/>
</dbReference>
<keyword evidence="8 11" id="KW-1133">Transmembrane helix</keyword>